<gene>
    <name evidence="1" type="ORF">EGT71_08805</name>
</gene>
<dbReference type="Proteomes" id="UP000275331">
    <property type="component" value="Unassembled WGS sequence"/>
</dbReference>
<dbReference type="InterPro" id="IPR008767">
    <property type="entry name" value="Phage_SPP1_head-tail_adaptor"/>
</dbReference>
<organism evidence="1 2">
    <name type="scientific">Atlantibacter subterraneus</name>
    <dbReference type="NCBI Taxonomy" id="255519"/>
    <lineage>
        <taxon>Bacteria</taxon>
        <taxon>Pseudomonadati</taxon>
        <taxon>Pseudomonadota</taxon>
        <taxon>Gammaproteobacteria</taxon>
        <taxon>Enterobacterales</taxon>
        <taxon>Enterobacteriaceae</taxon>
        <taxon>Atlantibacter</taxon>
    </lineage>
</organism>
<dbReference type="Pfam" id="PF05521">
    <property type="entry name" value="Phage_HCP"/>
    <property type="match status" value="1"/>
</dbReference>
<dbReference type="OrthoDB" id="8640229at2"/>
<protein>
    <submittedName>
        <fullName evidence="1">Head-tail adaptor protein</fullName>
    </submittedName>
</protein>
<dbReference type="AlphaFoldDB" id="A0A3R9GBW4"/>
<dbReference type="RefSeq" id="WP_047716801.1">
    <property type="nucleotide sequence ID" value="NZ_RHWZ01000004.1"/>
</dbReference>
<comment type="caution">
    <text evidence="1">The sequence shown here is derived from an EMBL/GenBank/DDBJ whole genome shotgun (WGS) entry which is preliminary data.</text>
</comment>
<dbReference type="Gene3D" id="2.40.10.270">
    <property type="entry name" value="Bacteriophage SPP1 head-tail adaptor protein"/>
    <property type="match status" value="1"/>
</dbReference>
<name>A0A3R9GBW4_9ENTR</name>
<evidence type="ECO:0000313" key="2">
    <source>
        <dbReference type="Proteomes" id="UP000275331"/>
    </source>
</evidence>
<reference evidence="1 2" key="1">
    <citation type="submission" date="2018-10" db="EMBL/GenBank/DDBJ databases">
        <title>Transmission dynamics of multidrug resistant bacteria on intensive care unit surfaces.</title>
        <authorList>
            <person name="D'Souza A.W."/>
            <person name="Potter R.F."/>
            <person name="Wallace M."/>
            <person name="Shupe A."/>
            <person name="Patel S."/>
            <person name="Sun S."/>
            <person name="Gul D."/>
            <person name="Kwon J.H."/>
            <person name="Andleeb S."/>
            <person name="Burnham C.-A.D."/>
            <person name="Dantas G."/>
        </authorList>
    </citation>
    <scope>NUCLEOTIDE SEQUENCE [LARGE SCALE GENOMIC DNA]</scope>
    <source>
        <strain evidence="1 2">AS_373</strain>
    </source>
</reference>
<evidence type="ECO:0000313" key="1">
    <source>
        <dbReference type="EMBL" id="RSE27391.1"/>
    </source>
</evidence>
<sequence length="112" mass="12654">MRAGSMKRRVTVQNYVSRQSPSGQVIKEWKDLCTVWADIADVSGKEIIASGAIMNQITTRIWIRYRPDILAGYRLLWRSPNARGMAYSVDAVIPDKDHTRLELLCKGGIFNG</sequence>
<proteinExistence type="predicted"/>
<dbReference type="EMBL" id="RHXB01000004">
    <property type="protein sequence ID" value="RSE27391.1"/>
    <property type="molecule type" value="Genomic_DNA"/>
</dbReference>
<dbReference type="NCBIfam" id="TIGR01563">
    <property type="entry name" value="gp16_SPP1"/>
    <property type="match status" value="1"/>
</dbReference>
<accession>A0A3R9GBW4</accession>
<dbReference type="InterPro" id="IPR038666">
    <property type="entry name" value="SSP1_head-tail_sf"/>
</dbReference>